<evidence type="ECO:0000313" key="2">
    <source>
        <dbReference type="EMBL" id="KTB48772.1"/>
    </source>
</evidence>
<dbReference type="SUPFAM" id="SSF53098">
    <property type="entry name" value="Ribonuclease H-like"/>
    <property type="match status" value="1"/>
</dbReference>
<evidence type="ECO:0000259" key="1">
    <source>
        <dbReference type="Pfam" id="PF13482"/>
    </source>
</evidence>
<dbReference type="InterPro" id="IPR038720">
    <property type="entry name" value="YprB_RNase_H-like_dom"/>
</dbReference>
<name>A0A0W0GJP2_9CHLR</name>
<dbReference type="PANTHER" id="PTHR38462">
    <property type="entry name" value="EXONUCLEASE-LIKE PROTEIN"/>
    <property type="match status" value="1"/>
</dbReference>
<dbReference type="PANTHER" id="PTHR38462:SF1">
    <property type="entry name" value="YPRB RIBONUCLEASE H-LIKE DOMAIN-CONTAINING PROTEIN"/>
    <property type="match status" value="1"/>
</dbReference>
<dbReference type="AlphaFoldDB" id="A0A0W0GJP2"/>
<sequence>MTIACEAYLDIETTGFSPDDCPITVIGIHICRGQDEEFVQLVGDHITPEALLEALRGVEVLYTFNGERFDLPYIRRRLGVDLMAEGIRHCDLMHHCHRQGLRGGLKKVEVSLGIRRRLPNINGYQAVRLWWRYLNDYDDQALETLLEYNKEDTQNLKILRRRLE</sequence>
<dbReference type="Proteomes" id="UP000053947">
    <property type="component" value="Unassembled WGS sequence"/>
</dbReference>
<keyword evidence="3" id="KW-1185">Reference proteome</keyword>
<proteinExistence type="predicted"/>
<evidence type="ECO:0000313" key="3">
    <source>
        <dbReference type="Proteomes" id="UP000053947"/>
    </source>
</evidence>
<dbReference type="InterPro" id="IPR012337">
    <property type="entry name" value="RNaseH-like_sf"/>
</dbReference>
<dbReference type="EMBL" id="LFDV01000002">
    <property type="protein sequence ID" value="KTB48772.1"/>
    <property type="molecule type" value="Genomic_DNA"/>
</dbReference>
<dbReference type="OrthoDB" id="9790530at2"/>
<reference evidence="2 3" key="1">
    <citation type="submission" date="2015-06" db="EMBL/GenBank/DDBJ databases">
        <title>Genome sequence of the organohalide-respiring Dehalogenimonas alkenigignens type strain (IP3-3T).</title>
        <authorList>
            <person name="Key T.A."/>
            <person name="Richmond D.P."/>
            <person name="Bowman K.S."/>
            <person name="Cho Y.-J."/>
            <person name="Chun J."/>
            <person name="da Costa M.S."/>
            <person name="Rainey F.A."/>
            <person name="Moe W.M."/>
        </authorList>
    </citation>
    <scope>NUCLEOTIDE SEQUENCE [LARGE SCALE GENOMIC DNA]</scope>
    <source>
        <strain evidence="2 3">IP3-3</strain>
    </source>
</reference>
<organism evidence="2 3">
    <name type="scientific">Dehalogenimonas alkenigignens</name>
    <dbReference type="NCBI Taxonomy" id="1217799"/>
    <lineage>
        <taxon>Bacteria</taxon>
        <taxon>Bacillati</taxon>
        <taxon>Chloroflexota</taxon>
        <taxon>Dehalococcoidia</taxon>
        <taxon>Dehalococcoidales</taxon>
        <taxon>Dehalococcoidaceae</taxon>
        <taxon>Dehalogenimonas</taxon>
    </lineage>
</organism>
<accession>A0A0W0GJP2</accession>
<dbReference type="Pfam" id="PF13482">
    <property type="entry name" value="RNase_H_2"/>
    <property type="match status" value="1"/>
</dbReference>
<dbReference type="GO" id="GO:0003676">
    <property type="term" value="F:nucleic acid binding"/>
    <property type="evidence" value="ECO:0007669"/>
    <property type="project" value="InterPro"/>
</dbReference>
<gene>
    <name evidence="2" type="ORF">DEALK_16190</name>
</gene>
<comment type="caution">
    <text evidence="2">The sequence shown here is derived from an EMBL/GenBank/DDBJ whole genome shotgun (WGS) entry which is preliminary data.</text>
</comment>
<dbReference type="RefSeq" id="WP_058439708.1">
    <property type="nucleotide sequence ID" value="NZ_KQ758903.1"/>
</dbReference>
<dbReference type="InterPro" id="IPR036397">
    <property type="entry name" value="RNaseH_sf"/>
</dbReference>
<protein>
    <submittedName>
        <fullName evidence="2">Rnase H superfamily</fullName>
    </submittedName>
</protein>
<feature type="domain" description="YprB ribonuclease H-like" evidence="1">
    <location>
        <begin position="7"/>
        <end position="163"/>
    </location>
</feature>
<dbReference type="STRING" id="1217799.DEALK_16190"/>
<dbReference type="Gene3D" id="3.30.420.10">
    <property type="entry name" value="Ribonuclease H-like superfamily/Ribonuclease H"/>
    <property type="match status" value="1"/>
</dbReference>